<evidence type="ECO:0000313" key="3">
    <source>
        <dbReference type="Proteomes" id="UP000189935"/>
    </source>
</evidence>
<dbReference type="PANTHER" id="PTHR46832:SF1">
    <property type="entry name" value="5'-METHYLTHIOADENOSINE_S-ADENOSYLHOMOCYSTEINE NUCLEOSIDASE"/>
    <property type="match status" value="1"/>
</dbReference>
<dbReference type="RefSeq" id="WP_079537979.1">
    <property type="nucleotide sequence ID" value="NZ_LT670844.1"/>
</dbReference>
<dbReference type="GO" id="GO:0009116">
    <property type="term" value="P:nucleoside metabolic process"/>
    <property type="evidence" value="ECO:0007669"/>
    <property type="project" value="InterPro"/>
</dbReference>
<evidence type="ECO:0000313" key="2">
    <source>
        <dbReference type="EMBL" id="SHJ94177.1"/>
    </source>
</evidence>
<dbReference type="InterPro" id="IPR000845">
    <property type="entry name" value="Nucleoside_phosphorylase_d"/>
</dbReference>
<dbReference type="Proteomes" id="UP000189935">
    <property type="component" value="Chromosome I"/>
</dbReference>
<protein>
    <submittedName>
        <fullName evidence="2">Adenosylhomocysteine nucleosidase</fullName>
    </submittedName>
</protein>
<dbReference type="EMBL" id="LT670844">
    <property type="protein sequence ID" value="SHJ94177.1"/>
    <property type="molecule type" value="Genomic_DNA"/>
</dbReference>
<dbReference type="PANTHER" id="PTHR46832">
    <property type="entry name" value="5'-METHYLTHIOADENOSINE/S-ADENOSYLHOMOCYSTEINE NUCLEOSIDASE"/>
    <property type="match status" value="1"/>
</dbReference>
<evidence type="ECO:0000259" key="1">
    <source>
        <dbReference type="Pfam" id="PF01048"/>
    </source>
</evidence>
<dbReference type="AlphaFoldDB" id="A0A1M6NES5"/>
<reference evidence="2 3" key="1">
    <citation type="submission" date="2016-11" db="EMBL/GenBank/DDBJ databases">
        <authorList>
            <person name="Jaros S."/>
            <person name="Januszkiewicz K."/>
            <person name="Wedrychowicz H."/>
        </authorList>
    </citation>
    <scope>NUCLEOTIDE SEQUENCE [LARGE SCALE GENOMIC DNA]</scope>
    <source>
        <strain evidence="2 3">GAS499</strain>
    </source>
</reference>
<feature type="domain" description="Nucleoside phosphorylase" evidence="1">
    <location>
        <begin position="26"/>
        <end position="173"/>
    </location>
</feature>
<dbReference type="OrthoDB" id="997641at2"/>
<gene>
    <name evidence="2" type="ORF">SAMN05444159_1973</name>
</gene>
<proteinExistence type="predicted"/>
<name>A0A1M6NES5_9BRAD</name>
<dbReference type="GO" id="GO:0008782">
    <property type="term" value="F:adenosylhomocysteine nucleosidase activity"/>
    <property type="evidence" value="ECO:0007669"/>
    <property type="project" value="TreeGrafter"/>
</dbReference>
<dbReference type="GO" id="GO:0019284">
    <property type="term" value="P:L-methionine salvage from S-adenosylmethionine"/>
    <property type="evidence" value="ECO:0007669"/>
    <property type="project" value="TreeGrafter"/>
</dbReference>
<dbReference type="SUPFAM" id="SSF53167">
    <property type="entry name" value="Purine and uridine phosphorylases"/>
    <property type="match status" value="1"/>
</dbReference>
<dbReference type="Gene3D" id="3.40.50.1580">
    <property type="entry name" value="Nucleoside phosphorylase domain"/>
    <property type="match status" value="1"/>
</dbReference>
<sequence>MTGKILVLTAIDDELDTARAPEGVEVIYSGVGKVNAASAATLSLGVLRPSLVINYGTAGKINEQLRGLVEVAHVVQRDMMAMPLAPRGRTPFSSDLDRLSSGHGDVICGTGDSFVTSSDPWLNENNIDIVDMELFAIAHVCQRHSMPWRAFKFITDDANDFAAEHWTANVADGQELFWDAVKKLTSGLDLRS</sequence>
<dbReference type="GO" id="GO:0008930">
    <property type="term" value="F:methylthioadenosine nucleosidase activity"/>
    <property type="evidence" value="ECO:0007669"/>
    <property type="project" value="TreeGrafter"/>
</dbReference>
<dbReference type="Pfam" id="PF01048">
    <property type="entry name" value="PNP_UDP_1"/>
    <property type="match status" value="1"/>
</dbReference>
<organism evidence="2 3">
    <name type="scientific">Bradyrhizobium lablabi</name>
    <dbReference type="NCBI Taxonomy" id="722472"/>
    <lineage>
        <taxon>Bacteria</taxon>
        <taxon>Pseudomonadati</taxon>
        <taxon>Pseudomonadota</taxon>
        <taxon>Alphaproteobacteria</taxon>
        <taxon>Hyphomicrobiales</taxon>
        <taxon>Nitrobacteraceae</taxon>
        <taxon>Bradyrhizobium</taxon>
    </lineage>
</organism>
<dbReference type="InterPro" id="IPR035994">
    <property type="entry name" value="Nucleoside_phosphorylase_sf"/>
</dbReference>
<dbReference type="GO" id="GO:0005829">
    <property type="term" value="C:cytosol"/>
    <property type="evidence" value="ECO:0007669"/>
    <property type="project" value="TreeGrafter"/>
</dbReference>
<accession>A0A1M6NES5</accession>